<organism evidence="2 3">
    <name type="scientific">Bacillus pumilus</name>
    <name type="common">Bacillus mesentericus</name>
    <dbReference type="NCBI Taxonomy" id="1408"/>
    <lineage>
        <taxon>Bacteria</taxon>
        <taxon>Bacillati</taxon>
        <taxon>Bacillota</taxon>
        <taxon>Bacilli</taxon>
        <taxon>Bacillales</taxon>
        <taxon>Bacillaceae</taxon>
        <taxon>Bacillus</taxon>
    </lineage>
</organism>
<dbReference type="AlphaFoldDB" id="A0A2A5IES9"/>
<dbReference type="EMBL" id="NKHG01000221">
    <property type="protein sequence ID" value="PCK15529.1"/>
    <property type="molecule type" value="Genomic_DNA"/>
</dbReference>
<gene>
    <name evidence="2" type="ORF">CEY02_20670</name>
</gene>
<protein>
    <submittedName>
        <fullName evidence="2">Uncharacterized protein</fullName>
    </submittedName>
</protein>
<proteinExistence type="predicted"/>
<feature type="transmembrane region" description="Helical" evidence="1">
    <location>
        <begin position="48"/>
        <end position="66"/>
    </location>
</feature>
<reference evidence="2 3" key="1">
    <citation type="submission" date="2017-06" db="EMBL/GenBank/DDBJ databases">
        <title>Draft Genome Sequence of Bacillus sp Strain 36R Isolated from saline sediment at Atanasia, Sonora, Mexico.</title>
        <authorList>
            <person name="Sanchez Diaz R."/>
            <person name="Quiroz Macias M.E."/>
            <person name="Ibarra Gamez J.C."/>
            <person name="Enciso Ibarra J."/>
            <person name="Gomez Gil B."/>
            <person name="Galaviz Silva L."/>
        </authorList>
    </citation>
    <scope>NUCLEOTIDE SEQUENCE [LARGE SCALE GENOMIC DNA]</scope>
    <source>
        <strain evidence="2 3">36R_ATNSAL</strain>
    </source>
</reference>
<accession>A0A2A5IES9</accession>
<evidence type="ECO:0000313" key="3">
    <source>
        <dbReference type="Proteomes" id="UP000228754"/>
    </source>
</evidence>
<keyword evidence="1" id="KW-0812">Transmembrane</keyword>
<evidence type="ECO:0000256" key="1">
    <source>
        <dbReference type="SAM" id="Phobius"/>
    </source>
</evidence>
<keyword evidence="1" id="KW-0472">Membrane</keyword>
<keyword evidence="1" id="KW-1133">Transmembrane helix</keyword>
<feature type="transmembrane region" description="Helical" evidence="1">
    <location>
        <begin position="20"/>
        <end position="36"/>
    </location>
</feature>
<sequence>MRILTRDLKYLIKAGVLKQPFVGLIIANLFIYLLSRSYGNGEFVNKEFIWITMNVSFITGGIIRYIKYWRPLIQEEINELNLQITNNQKLM</sequence>
<name>A0A2A5IES9_BACPU</name>
<dbReference type="Proteomes" id="UP000228754">
    <property type="component" value="Unassembled WGS sequence"/>
</dbReference>
<comment type="caution">
    <text evidence="2">The sequence shown here is derived from an EMBL/GenBank/DDBJ whole genome shotgun (WGS) entry which is preliminary data.</text>
</comment>
<evidence type="ECO:0000313" key="2">
    <source>
        <dbReference type="EMBL" id="PCK15529.1"/>
    </source>
</evidence>